<keyword evidence="3" id="KW-1185">Reference proteome</keyword>
<dbReference type="RefSeq" id="WP_203828074.1">
    <property type="nucleotide sequence ID" value="NZ_BAAATY010000025.1"/>
</dbReference>
<dbReference type="SUPFAM" id="SSF52091">
    <property type="entry name" value="SpoIIaa-like"/>
    <property type="match status" value="1"/>
</dbReference>
<dbReference type="InterPro" id="IPR002645">
    <property type="entry name" value="STAS_dom"/>
</dbReference>
<gene>
    <name evidence="2" type="primary">rsbV_2</name>
    <name evidence="2" type="ORF">Apa02nite_060780</name>
</gene>
<dbReference type="CDD" id="cd07043">
    <property type="entry name" value="STAS_anti-anti-sigma_factors"/>
    <property type="match status" value="1"/>
</dbReference>
<protein>
    <submittedName>
        <fullName evidence="2">Anti-anti-sigma factor</fullName>
    </submittedName>
</protein>
<reference evidence="2 3" key="1">
    <citation type="submission" date="2021-01" db="EMBL/GenBank/DDBJ databases">
        <title>Whole genome shotgun sequence of Actinoplanes palleronii NBRC 14916.</title>
        <authorList>
            <person name="Komaki H."/>
            <person name="Tamura T."/>
        </authorList>
    </citation>
    <scope>NUCLEOTIDE SEQUENCE [LARGE SCALE GENOMIC DNA]</scope>
    <source>
        <strain evidence="2 3">NBRC 14916</strain>
    </source>
</reference>
<dbReference type="InterPro" id="IPR036513">
    <property type="entry name" value="STAS_dom_sf"/>
</dbReference>
<dbReference type="PROSITE" id="PS50801">
    <property type="entry name" value="STAS"/>
    <property type="match status" value="1"/>
</dbReference>
<dbReference type="Pfam" id="PF01740">
    <property type="entry name" value="STAS"/>
    <property type="match status" value="1"/>
</dbReference>
<evidence type="ECO:0000259" key="1">
    <source>
        <dbReference type="PROSITE" id="PS50801"/>
    </source>
</evidence>
<evidence type="ECO:0000313" key="2">
    <source>
        <dbReference type="EMBL" id="GIE69970.1"/>
    </source>
</evidence>
<dbReference type="Proteomes" id="UP000624709">
    <property type="component" value="Unassembled WGS sequence"/>
</dbReference>
<name>A0ABQ4BI59_9ACTN</name>
<sequence length="99" mass="10066">MTTALTLTTGNDSAGAPVLTAVGEIDMSNAETFAAALHGAVTPAGRALLVDLTAVEYLDSAGLAALFRHADRIEVLTGPLLAPLLAVSGLADLTTVHRR</sequence>
<comment type="caution">
    <text evidence="2">The sequence shown here is derived from an EMBL/GenBank/DDBJ whole genome shotgun (WGS) entry which is preliminary data.</text>
</comment>
<dbReference type="EMBL" id="BOMS01000094">
    <property type="protein sequence ID" value="GIE69970.1"/>
    <property type="molecule type" value="Genomic_DNA"/>
</dbReference>
<accession>A0ABQ4BI59</accession>
<evidence type="ECO:0000313" key="3">
    <source>
        <dbReference type="Proteomes" id="UP000624709"/>
    </source>
</evidence>
<dbReference type="Gene3D" id="3.30.750.24">
    <property type="entry name" value="STAS domain"/>
    <property type="match status" value="1"/>
</dbReference>
<proteinExistence type="predicted"/>
<organism evidence="2 3">
    <name type="scientific">Actinoplanes palleronii</name>
    <dbReference type="NCBI Taxonomy" id="113570"/>
    <lineage>
        <taxon>Bacteria</taxon>
        <taxon>Bacillati</taxon>
        <taxon>Actinomycetota</taxon>
        <taxon>Actinomycetes</taxon>
        <taxon>Micromonosporales</taxon>
        <taxon>Micromonosporaceae</taxon>
        <taxon>Actinoplanes</taxon>
    </lineage>
</organism>
<feature type="domain" description="STAS" evidence="1">
    <location>
        <begin position="15"/>
        <end position="99"/>
    </location>
</feature>